<feature type="non-terminal residue" evidence="1">
    <location>
        <position position="1"/>
    </location>
</feature>
<keyword evidence="2" id="KW-1185">Reference proteome</keyword>
<sequence length="183" mass="20623">KTLMAIPVISRAFLISSVSSMPVTLMPVNGSFPYELILGLVLSTSSVVGNKTKYLSLRSTPVARVTDPTEPTSLIMQCALPPAFIVHLSYRYYISFLKTQLEKTKTLHTDTYKCIFSNCDSTAPYKNAVFRTIFERGEKIPRKRRRIPRTSSLFFPLKEKSAVTNFGASGFDITLVFINHETW</sequence>
<organism evidence="1 2">
    <name type="scientific">Trachymyrmex septentrionalis</name>
    <dbReference type="NCBI Taxonomy" id="34720"/>
    <lineage>
        <taxon>Eukaryota</taxon>
        <taxon>Metazoa</taxon>
        <taxon>Ecdysozoa</taxon>
        <taxon>Arthropoda</taxon>
        <taxon>Hexapoda</taxon>
        <taxon>Insecta</taxon>
        <taxon>Pterygota</taxon>
        <taxon>Neoptera</taxon>
        <taxon>Endopterygota</taxon>
        <taxon>Hymenoptera</taxon>
        <taxon>Apocrita</taxon>
        <taxon>Aculeata</taxon>
        <taxon>Formicoidea</taxon>
        <taxon>Formicidae</taxon>
        <taxon>Myrmicinae</taxon>
        <taxon>Trachymyrmex</taxon>
    </lineage>
</organism>
<dbReference type="Proteomes" id="UP000078541">
    <property type="component" value="Unassembled WGS sequence"/>
</dbReference>
<name>A0A195ERI9_9HYME</name>
<dbReference type="AlphaFoldDB" id="A0A195ERI9"/>
<protein>
    <submittedName>
        <fullName evidence="1">Uncharacterized protein</fullName>
    </submittedName>
</protein>
<dbReference type="EMBL" id="KQ981993">
    <property type="protein sequence ID" value="KYN30870.1"/>
    <property type="molecule type" value="Genomic_DNA"/>
</dbReference>
<reference evidence="1 2" key="1">
    <citation type="submission" date="2016-03" db="EMBL/GenBank/DDBJ databases">
        <title>Trachymyrmex septentrionalis WGS genome.</title>
        <authorList>
            <person name="Nygaard S."/>
            <person name="Hu H."/>
            <person name="Boomsma J."/>
            <person name="Zhang G."/>
        </authorList>
    </citation>
    <scope>NUCLEOTIDE SEQUENCE [LARGE SCALE GENOMIC DNA]</scope>
    <source>
        <strain evidence="1">Tsep2-gDNA-1</strain>
        <tissue evidence="1">Whole body</tissue>
    </source>
</reference>
<accession>A0A195ERI9</accession>
<evidence type="ECO:0000313" key="2">
    <source>
        <dbReference type="Proteomes" id="UP000078541"/>
    </source>
</evidence>
<proteinExistence type="predicted"/>
<gene>
    <name evidence="1" type="ORF">ALC56_14682</name>
</gene>
<evidence type="ECO:0000313" key="1">
    <source>
        <dbReference type="EMBL" id="KYN30870.1"/>
    </source>
</evidence>